<dbReference type="InterPro" id="IPR007123">
    <property type="entry name" value="Gelsolin-like_dom"/>
</dbReference>
<dbReference type="Gene3D" id="1.10.950.10">
    <property type="entry name" value="Villin headpiece domain"/>
    <property type="match status" value="1"/>
</dbReference>
<feature type="compositionally biased region" description="Basic and acidic residues" evidence="3">
    <location>
        <begin position="1132"/>
        <end position="1152"/>
    </location>
</feature>
<feature type="compositionally biased region" description="Polar residues" evidence="3">
    <location>
        <begin position="816"/>
        <end position="825"/>
    </location>
</feature>
<keyword evidence="6" id="KW-1185">Reference proteome</keyword>
<feature type="compositionally biased region" description="Polar residues" evidence="3">
    <location>
        <begin position="1622"/>
        <end position="1634"/>
    </location>
</feature>
<feature type="compositionally biased region" description="Basic and acidic residues" evidence="3">
    <location>
        <begin position="565"/>
        <end position="607"/>
    </location>
</feature>
<reference evidence="5 6" key="1">
    <citation type="submission" date="2024-06" db="EMBL/GenBank/DDBJ databases">
        <authorList>
            <person name="Pan Q."/>
            <person name="Wen M."/>
            <person name="Jouanno E."/>
            <person name="Zahm M."/>
            <person name="Klopp C."/>
            <person name="Cabau C."/>
            <person name="Louis A."/>
            <person name="Berthelot C."/>
            <person name="Parey E."/>
            <person name="Roest Crollius H."/>
            <person name="Montfort J."/>
            <person name="Robinson-Rechavi M."/>
            <person name="Bouchez O."/>
            <person name="Lampietro C."/>
            <person name="Lopez Roques C."/>
            <person name="Donnadieu C."/>
            <person name="Postlethwait J."/>
            <person name="Bobe J."/>
            <person name="Verreycken H."/>
            <person name="Guiguen Y."/>
        </authorList>
    </citation>
    <scope>NUCLEOTIDE SEQUENCE [LARGE SCALE GENOMIC DNA]</scope>
    <source>
        <strain evidence="5">Up_M1</strain>
        <tissue evidence="5">Testis</tissue>
    </source>
</reference>
<dbReference type="SMART" id="SM00262">
    <property type="entry name" value="GEL"/>
    <property type="match status" value="4"/>
</dbReference>
<gene>
    <name evidence="5" type="ORF">UPYG_G00296010</name>
</gene>
<keyword evidence="2" id="KW-0009">Actin-binding</keyword>
<feature type="compositionally biased region" description="Polar residues" evidence="3">
    <location>
        <begin position="1478"/>
        <end position="1488"/>
    </location>
</feature>
<feature type="compositionally biased region" description="Polar residues" evidence="3">
    <location>
        <begin position="1569"/>
        <end position="1585"/>
    </location>
</feature>
<feature type="compositionally biased region" description="Polar residues" evidence="3">
    <location>
        <begin position="1407"/>
        <end position="1416"/>
    </location>
</feature>
<dbReference type="PROSITE" id="PS51089">
    <property type="entry name" value="HP"/>
    <property type="match status" value="1"/>
</dbReference>
<dbReference type="Proteomes" id="UP001557470">
    <property type="component" value="Unassembled WGS sequence"/>
</dbReference>
<dbReference type="CDD" id="cd11288">
    <property type="entry name" value="gelsolin_S5_like"/>
    <property type="match status" value="1"/>
</dbReference>
<feature type="region of interest" description="Disordered" evidence="3">
    <location>
        <begin position="317"/>
        <end position="381"/>
    </location>
</feature>
<feature type="compositionally biased region" description="Basic and acidic residues" evidence="3">
    <location>
        <begin position="240"/>
        <end position="249"/>
    </location>
</feature>
<feature type="compositionally biased region" description="Polar residues" evidence="3">
    <location>
        <begin position="1106"/>
        <end position="1131"/>
    </location>
</feature>
<feature type="region of interest" description="Disordered" evidence="3">
    <location>
        <begin position="219"/>
        <end position="301"/>
    </location>
</feature>
<dbReference type="InterPro" id="IPR029006">
    <property type="entry name" value="ADF-H/Gelsolin-like_dom_sf"/>
</dbReference>
<feature type="compositionally biased region" description="Low complexity" evidence="3">
    <location>
        <begin position="1489"/>
        <end position="1502"/>
    </location>
</feature>
<feature type="domain" description="HP" evidence="4">
    <location>
        <begin position="2736"/>
        <end position="2774"/>
    </location>
</feature>
<dbReference type="InterPro" id="IPR007122">
    <property type="entry name" value="Villin/Gelsolin"/>
</dbReference>
<dbReference type="GO" id="GO:0003779">
    <property type="term" value="F:actin binding"/>
    <property type="evidence" value="ECO:0007669"/>
    <property type="project" value="UniProtKB-KW"/>
</dbReference>
<dbReference type="CDD" id="cd11293">
    <property type="entry name" value="gelsolin_S4_like"/>
    <property type="match status" value="1"/>
</dbReference>
<evidence type="ECO:0000256" key="3">
    <source>
        <dbReference type="SAM" id="MobiDB-lite"/>
    </source>
</evidence>
<feature type="compositionally biased region" description="Acidic residues" evidence="3">
    <location>
        <begin position="1153"/>
        <end position="1164"/>
    </location>
</feature>
<sequence>MNCEGFGTEASVKLCTSTSLPTEALSFQNKFSFPDKTTLVKSASDIDASLLAALPKVSELKKHFESVLLKDLEMNSRKERIVRRLEGVESDVSPAMMPSCAGLVANRMLEEDPPRYTRASDPCEPVMVRRYSTEEMEAPQMPLSSPDRQSRARGRPVDQPGLAPQPHTQPVLSPSGGPVDPASLSSKAERIARYKAERRRQLSERYGILLDQEVDMDYSPRYSRPRRESDKSAGVAPASAEHRRDRETQEFQGGGSHRTPSIAGVGRVYMQAEPPPGHSPAHSCSSHTQAPPMRDRASTYSERERMMNLENYRRAQERTMAGGPISASNKPQDHTQPLHQPPASPLEQLSPSSRSSSRESHSVAAIPSSPRTSRRASLPSTRYGVSPGDLFIEQQAQAILSRQGIRVRERISKDESAIPRSPADRGPALESPVSRHHETHSTPQRGHRSDPVACQKNSPSSRPSQAVYTYVPYPHASVPHSHTSASAMGHQGSNQGTPTDPQPYLAMPAPVGTKLPGVPLVEADAPRRRVSADHIYTHREGRQVLREEVHTEGLLKSRKAVLPSEIRRREKSSDDPQRGEQQREELQRGELQRGDLQRGGLQREEQQRGGLQRGEQQRGEQQRGELQRREQQRGELQRREQHRGEQHRGEQQRGEQQGEQHRGEQHRGEQHRGEQQRGEQQRGELQRREQHRGEQHRGEQHRGEQQRGEQQRGEQQRGEQQRGEQQRVEHKQVPGGRQHDSDTSTSMDWTSYQSGQMRNSGADWDTFPLDCDQKKQKWSGQNQDMEVTDPARPFSDSQPRHQQCQVPGPLHHPVNQHPQTPSQQALLGEHSILCQPGPQRGSDSAVYLQRGASLPQARHRSTEPAGPDGPPKPKIRTRSMSDIGVSNRSSAYRSTERSAISGEAVAVSHQVREAVNGEVGALDTRVSVAQLRHSYLENANKKPELEPTKVEITTVEVDPSAGSTDRERGSARRPRRYITPGDNRQSCERFRTQPITSAERLESHRSRLSPTDLQNPEADEEKLDDRAKMSVAAKRSLFRELERTTDSVPIPRSRNPAVERRLRRVQDRAHTQPITNEEVDIAHTVPSTTSQTVTVHNTVARIPSPTADTRTMNTSSLQGALQHSSMVQSQGEQDKSLAREREAQPREAAEHEESMEDVGTDEPDISSLSLTEKMALFNRLSQQTTKPAVDGASTPRVDTRQRRANARFQTQPITQGEVDQEIVTMDPPHPAPLTYREQLRNGGVVKLEPLSASLVRSVAAITSQASVATVTAVTDGGDNVHLEKSTALPYNPPNSTQDKGDMRYFSLTQGADYTSVPEPDLSSSHRPLPEQQHSHSRGNGGGEGGGVNRAGLSLSGHVEREGEGDAWRGGANREERECGGGAGDGLQPSNRDGRQQRYQPPAPEPQLWQSVDNTSARLGRGEPKQHRGKERDVGGSRVFLERGEPGSCLGETQSSERHPELKHTVDSTLNCRDTLSGAEHTSVSLRTATTSVSSRTISHTSSLQQPQLQIQCSAKPPQTLPKPSAQPPQQAQHLPYNHPPQAQAPPAQPQSKPRERERSFTQPLPKPYSQLTPQTQTKPVSQAAPQTLPKPISIPQLLVQSQSLAEDPSEDISGPSDPNIPPTSETQLSEMSAKQMSIKERLALLKKSGEEDWKNRINKKQEVAKVAVTERHSSVSGQGWEAEQTYKKKEEGMVIDEFGAGTVSEQLWVRPDDGAAVPQCQRWSAELCEPVFSSTYSPSISLGHKCQVFDPHSQRMGEEMENQAQMSIEERKQMISTREEAWVSKGKGVANDSTQYTVAARMVKKGLTASSSAISPIVSPVSSRLQSHVTAIKPQEEIEAKPEMTLESDKKLDKLETFLGRLNSKVAGLQETTLTVTEKAVKEVMRMDDEIFSKFYRRVADFPRLPSMIDIDEDFDAIFGTQAPKLTSAIAQHKRAVRPSRNVQSSRNPVKMLAAREDIRQEYTEQRLNVGLIESKRMKDEKMSKCSEYSDAAMAGLASKENFSNVSLRSVNISEQMSNNSAVPYKNIMLMQVKGRRHVQTRLVEPRALSLNSGDCFLLVTPQHCFVWIGEFANVIEKAKASELATFIQTKRDLGCRANQVQIIEEGVNPQCPAAGEFWKLLRGQQTYQSAGPAEEDELFESAIVETNCIFRLVDDKLVPDDSQWGKVPSSTLLESKEVLVFDFGSEVYVWHGKEVTLAQRKVAFQLAKHLWNGTFDYTCCDINPLDPGGCNSLIPRKGQGRPDWAIFGRLTEHNETTLFKEKFLDWTDTKPKPNNPNEQVSEQKESPGREWRPYDAALMLPVLQSTVTTVLDGMNVGRGHGSVEGEDRMRTLEVSTVDVDVWHILEFDYSRLPKQSIGQFHEGDAYVVKWKYMVSAAVGKRLNPEQRTAGPGKEKCSYFFWQGRNCPVSEKGTSALMTVELDEERGAQVQVQQGKEPPCFLQCFNGGMIIHAGKREEEEENSQTEWRLYCVRGELPVEGHLLEVACHCSSLRSRGSMVLLNVSKALIYLWHGCKAQQHTRLVGRTAAQRIKEQCPLEAGLHSSSNVTITECDEGSEPTGFWDAVGRKDRKAYDCMLQDPGKFNFTPRLFQLSSSSGEFVATEFYHPSRAPDLVSSLPFLQEDLYQASQPALFLVDNFHEVYLWQGWWPQDSESPGSARIRWDMDRKCAMETVLRYCKEKNEKKPQKSYLIHAGLEPLTFTNMFPSWEHREDIAEITEREAEVCNQIILVEDVLARLCQNTFPLNELLARPLPEGVDPLRLEIYLSDQDFETGL</sequence>
<feature type="compositionally biased region" description="Basic and acidic residues" evidence="3">
    <location>
        <begin position="939"/>
        <end position="949"/>
    </location>
</feature>
<feature type="compositionally biased region" description="Polar residues" evidence="3">
    <location>
        <begin position="878"/>
        <end position="893"/>
    </location>
</feature>
<dbReference type="CDD" id="cd11280">
    <property type="entry name" value="gelsolin_like"/>
    <property type="match status" value="1"/>
</dbReference>
<feature type="region of interest" description="Disordered" evidence="3">
    <location>
        <begin position="1312"/>
        <end position="1465"/>
    </location>
</feature>
<feature type="compositionally biased region" description="Low complexity" evidence="3">
    <location>
        <begin position="345"/>
        <end position="355"/>
    </location>
</feature>
<evidence type="ECO:0000259" key="4">
    <source>
        <dbReference type="PROSITE" id="PS51089"/>
    </source>
</evidence>
<feature type="region of interest" description="Disordered" evidence="3">
    <location>
        <begin position="560"/>
        <end position="899"/>
    </location>
</feature>
<feature type="compositionally biased region" description="Polar residues" evidence="3">
    <location>
        <begin position="1503"/>
        <end position="1512"/>
    </location>
</feature>
<feature type="region of interest" description="Disordered" evidence="3">
    <location>
        <begin position="1103"/>
        <end position="1164"/>
    </location>
</feature>
<feature type="region of interest" description="Disordered" evidence="3">
    <location>
        <begin position="2267"/>
        <end position="2290"/>
    </location>
</feature>
<feature type="compositionally biased region" description="Polar residues" evidence="3">
    <location>
        <begin position="795"/>
        <end position="805"/>
    </location>
</feature>
<dbReference type="Gene3D" id="3.40.20.10">
    <property type="entry name" value="Severin"/>
    <property type="match status" value="5"/>
</dbReference>
<protein>
    <recommendedName>
        <fullName evidence="4">HP domain-containing protein</fullName>
    </recommendedName>
</protein>
<comment type="similarity">
    <text evidence="1">Belongs to the villin/gelsolin family.</text>
</comment>
<dbReference type="SUPFAM" id="SSF47050">
    <property type="entry name" value="VHP, Villin headpiece domain"/>
    <property type="match status" value="1"/>
</dbReference>
<feature type="compositionally biased region" description="Basic and acidic residues" evidence="3">
    <location>
        <begin position="1419"/>
        <end position="1444"/>
    </location>
</feature>
<feature type="region of interest" description="Disordered" evidence="3">
    <location>
        <begin position="939"/>
        <end position="1027"/>
    </location>
</feature>
<evidence type="ECO:0000256" key="2">
    <source>
        <dbReference type="ARBA" id="ARBA00023203"/>
    </source>
</evidence>
<evidence type="ECO:0000256" key="1">
    <source>
        <dbReference type="ARBA" id="ARBA00008418"/>
    </source>
</evidence>
<organism evidence="5 6">
    <name type="scientific">Umbra pygmaea</name>
    <name type="common">Eastern mudminnow</name>
    <dbReference type="NCBI Taxonomy" id="75934"/>
    <lineage>
        <taxon>Eukaryota</taxon>
        <taxon>Metazoa</taxon>
        <taxon>Chordata</taxon>
        <taxon>Craniata</taxon>
        <taxon>Vertebrata</taxon>
        <taxon>Euteleostomi</taxon>
        <taxon>Actinopterygii</taxon>
        <taxon>Neopterygii</taxon>
        <taxon>Teleostei</taxon>
        <taxon>Protacanthopterygii</taxon>
        <taxon>Esociformes</taxon>
        <taxon>Umbridae</taxon>
        <taxon>Umbra</taxon>
    </lineage>
</organism>
<evidence type="ECO:0000313" key="6">
    <source>
        <dbReference type="Proteomes" id="UP001557470"/>
    </source>
</evidence>
<feature type="region of interest" description="Disordered" evidence="3">
    <location>
        <begin position="411"/>
        <end position="511"/>
    </location>
</feature>
<comment type="caution">
    <text evidence="5">The sequence shown here is derived from an EMBL/GenBank/DDBJ whole genome shotgun (WGS) entry which is preliminary data.</text>
</comment>
<dbReference type="PANTHER" id="PTHR11977">
    <property type="entry name" value="VILLIN"/>
    <property type="match status" value="1"/>
</dbReference>
<dbReference type="PANTHER" id="PTHR11977:SF136">
    <property type="entry name" value="LOW QUALITY PROTEIN: SUPERVILLIN"/>
    <property type="match status" value="1"/>
</dbReference>
<feature type="compositionally biased region" description="Polar residues" evidence="3">
    <location>
        <begin position="480"/>
        <end position="499"/>
    </location>
</feature>
<name>A0ABD0WA93_UMBPY</name>
<feature type="compositionally biased region" description="Basic and acidic residues" evidence="3">
    <location>
        <begin position="1454"/>
        <end position="1465"/>
    </location>
</feature>
<proteinExistence type="inferred from homology"/>
<dbReference type="EMBL" id="JAGEUA010000009">
    <property type="protein sequence ID" value="KAL0966500.1"/>
    <property type="molecule type" value="Genomic_DNA"/>
</dbReference>
<dbReference type="Pfam" id="PF00626">
    <property type="entry name" value="Gelsolin"/>
    <property type="match status" value="1"/>
</dbReference>
<feature type="compositionally biased region" description="Basic and acidic residues" evidence="3">
    <location>
        <begin position="1357"/>
        <end position="1378"/>
    </location>
</feature>
<feature type="compositionally biased region" description="Polar residues" evidence="3">
    <location>
        <begin position="455"/>
        <end position="467"/>
    </location>
</feature>
<dbReference type="InterPro" id="IPR003128">
    <property type="entry name" value="Villin_headpiece"/>
</dbReference>
<feature type="region of interest" description="Disordered" evidence="3">
    <location>
        <begin position="133"/>
        <end position="185"/>
    </location>
</feature>
<feature type="compositionally biased region" description="Polar residues" evidence="3">
    <location>
        <begin position="326"/>
        <end position="338"/>
    </location>
</feature>
<feature type="compositionally biased region" description="Basic and acidic residues" evidence="3">
    <location>
        <begin position="615"/>
        <end position="742"/>
    </location>
</feature>
<dbReference type="InterPro" id="IPR036886">
    <property type="entry name" value="Villin_headpiece_dom_sf"/>
</dbReference>
<accession>A0ABD0WA93</accession>
<evidence type="ECO:0000313" key="5">
    <source>
        <dbReference type="EMBL" id="KAL0966500.1"/>
    </source>
</evidence>
<feature type="compositionally biased region" description="Gly residues" evidence="3">
    <location>
        <begin position="1338"/>
        <end position="1348"/>
    </location>
</feature>
<dbReference type="SUPFAM" id="SSF55753">
    <property type="entry name" value="Actin depolymerizing proteins"/>
    <property type="match status" value="5"/>
</dbReference>
<dbReference type="CDD" id="cd11289">
    <property type="entry name" value="gelsolin_S2_like"/>
    <property type="match status" value="1"/>
</dbReference>
<feature type="region of interest" description="Disordered" evidence="3">
    <location>
        <begin position="1602"/>
        <end position="1634"/>
    </location>
</feature>
<feature type="region of interest" description="Disordered" evidence="3">
    <location>
        <begin position="1478"/>
        <end position="1587"/>
    </location>
</feature>